<dbReference type="InterPro" id="IPR049730">
    <property type="entry name" value="SNF2/RAD54-like_C"/>
</dbReference>
<dbReference type="PANTHER" id="PTHR45766">
    <property type="entry name" value="DNA ANNEALING HELICASE AND ENDONUCLEASE ZRANB3 FAMILY MEMBER"/>
    <property type="match status" value="1"/>
</dbReference>
<dbReference type="PANTHER" id="PTHR45766:SF3">
    <property type="entry name" value="DNA ANNEALING HELICASE AND ENDONUCLEASE ZRANB3"/>
    <property type="match status" value="1"/>
</dbReference>
<feature type="domain" description="Helicase ATP-binding" evidence="6">
    <location>
        <begin position="74"/>
        <end position="240"/>
    </location>
</feature>
<dbReference type="InterPro" id="IPR038718">
    <property type="entry name" value="SNF2-like_sf"/>
</dbReference>
<dbReference type="SUPFAM" id="SSF52540">
    <property type="entry name" value="P-loop containing nucleoside triphosphate hydrolases"/>
    <property type="match status" value="2"/>
</dbReference>
<dbReference type="Gene3D" id="3.40.50.300">
    <property type="entry name" value="P-loop containing nucleotide triphosphate hydrolases"/>
    <property type="match status" value="1"/>
</dbReference>
<reference evidence="8" key="1">
    <citation type="journal article" date="2021" name="Proc. Natl. Acad. Sci. U.S.A.">
        <title>A Catalog of Tens of Thousands of Viruses from Human Metagenomes Reveals Hidden Associations with Chronic Diseases.</title>
        <authorList>
            <person name="Tisza M.J."/>
            <person name="Buck C.B."/>
        </authorList>
    </citation>
    <scope>NUCLEOTIDE SEQUENCE</scope>
    <source>
        <strain evidence="8">Ct3Mm15</strain>
    </source>
</reference>
<dbReference type="InterPro" id="IPR001650">
    <property type="entry name" value="Helicase_C-like"/>
</dbReference>
<dbReference type="Gene3D" id="3.40.50.10810">
    <property type="entry name" value="Tandem AAA-ATPase domain"/>
    <property type="match status" value="1"/>
</dbReference>
<evidence type="ECO:0000259" key="6">
    <source>
        <dbReference type="PROSITE" id="PS51192"/>
    </source>
</evidence>
<evidence type="ECO:0000256" key="5">
    <source>
        <dbReference type="SAM" id="MobiDB-lite"/>
    </source>
</evidence>
<dbReference type="InterPro" id="IPR014001">
    <property type="entry name" value="Helicase_ATP-bd"/>
</dbReference>
<feature type="compositionally biased region" description="Low complexity" evidence="5">
    <location>
        <begin position="39"/>
        <end position="52"/>
    </location>
</feature>
<dbReference type="GO" id="GO:0016787">
    <property type="term" value="F:hydrolase activity"/>
    <property type="evidence" value="ECO:0007669"/>
    <property type="project" value="UniProtKB-KW"/>
</dbReference>
<evidence type="ECO:0000256" key="3">
    <source>
        <dbReference type="ARBA" id="ARBA00022806"/>
    </source>
</evidence>
<keyword evidence="1" id="KW-0547">Nucleotide-binding</keyword>
<feature type="region of interest" description="Disordered" evidence="5">
    <location>
        <begin position="13"/>
        <end position="61"/>
    </location>
</feature>
<dbReference type="PROSITE" id="PS51194">
    <property type="entry name" value="HELICASE_CTER"/>
    <property type="match status" value="1"/>
</dbReference>
<feature type="region of interest" description="Disordered" evidence="5">
    <location>
        <begin position="132"/>
        <end position="151"/>
    </location>
</feature>
<evidence type="ECO:0000313" key="8">
    <source>
        <dbReference type="EMBL" id="DAE92548.1"/>
    </source>
</evidence>
<protein>
    <submittedName>
        <fullName evidence="8">Chromatin remodeling complex ATPase</fullName>
    </submittedName>
</protein>
<dbReference type="Pfam" id="PF00271">
    <property type="entry name" value="Helicase_C"/>
    <property type="match status" value="1"/>
</dbReference>
<dbReference type="Pfam" id="PF00176">
    <property type="entry name" value="SNF2-rel_dom"/>
    <property type="match status" value="1"/>
</dbReference>
<accession>A0A8S5RTR3</accession>
<name>A0A8S5RTR3_9CAUD</name>
<dbReference type="GO" id="GO:0004386">
    <property type="term" value="F:helicase activity"/>
    <property type="evidence" value="ECO:0007669"/>
    <property type="project" value="UniProtKB-KW"/>
</dbReference>
<keyword evidence="2" id="KW-0378">Hydrolase</keyword>
<organism evidence="8">
    <name type="scientific">Siphoviridae sp. ct3Mm15</name>
    <dbReference type="NCBI Taxonomy" id="2827558"/>
    <lineage>
        <taxon>Viruses</taxon>
        <taxon>Duplodnaviria</taxon>
        <taxon>Heunggongvirae</taxon>
        <taxon>Uroviricota</taxon>
        <taxon>Caudoviricetes</taxon>
    </lineage>
</organism>
<evidence type="ECO:0000256" key="4">
    <source>
        <dbReference type="ARBA" id="ARBA00022840"/>
    </source>
</evidence>
<dbReference type="CDD" id="cd18793">
    <property type="entry name" value="SF2_C_SNF"/>
    <property type="match status" value="1"/>
</dbReference>
<proteinExistence type="predicted"/>
<dbReference type="InterPro" id="IPR000330">
    <property type="entry name" value="SNF2_N"/>
</dbReference>
<dbReference type="SMART" id="SM00490">
    <property type="entry name" value="HELICc"/>
    <property type="match status" value="1"/>
</dbReference>
<dbReference type="GO" id="GO:0006281">
    <property type="term" value="P:DNA repair"/>
    <property type="evidence" value="ECO:0007669"/>
    <property type="project" value="TreeGrafter"/>
</dbReference>
<dbReference type="GO" id="GO:0031297">
    <property type="term" value="P:replication fork processing"/>
    <property type="evidence" value="ECO:0007669"/>
    <property type="project" value="TreeGrafter"/>
</dbReference>
<dbReference type="InterPro" id="IPR027417">
    <property type="entry name" value="P-loop_NTPase"/>
</dbReference>
<sequence length="518" mass="58266">MYKLRIKNNFFQKSVTKCHKTPKETHTTPPKNRTRRTPKMTTQTTPKPTSQQADQTTNQPWFTPTPYPYQLAGALQLAYTPRRLLADEPGLGKTIQALLATAITNPAHTLIICPPSLTTNWQNETTRTQIHTHHHHTTPPQTITAQNHKKTTPPEKGILILADSLLSTRNAPTLTQTLTNWHPDLIIIDEAHRYKNPHSKRTRNLLKLTHHTPTVYALTGTPIISSPLDLLPILKATHTLHNYPTPYVDTYCVQNYFGDWEPRTSMLPDLHARLEATTWIRRTKTQVLTELPLKTRTAITIDVDTSYVKEICQGVDTTSDTQLLTAIARLRRATGLAKTTTAAEHIHTHLQGTGRPIIAWTIHRQVTQDLKTQLEHYGHTVAVYDGATPNHTRDQIVQRFQAGQIDVLIANIVAAGVGLTLTHANDAVFVETEWTPALVAQAEDRIHRISQTRPVTITTLVAAGTLDPIIHRILTEKIDLLDQITPGSDHKVTTLKTDQRITQLIQSYQTPTRKNPKK</sequence>
<feature type="domain" description="Helicase C-terminal" evidence="7">
    <location>
        <begin position="342"/>
        <end position="493"/>
    </location>
</feature>
<dbReference type="GO" id="GO:0005524">
    <property type="term" value="F:ATP binding"/>
    <property type="evidence" value="ECO:0007669"/>
    <property type="project" value="UniProtKB-KW"/>
</dbReference>
<keyword evidence="3" id="KW-0347">Helicase</keyword>
<dbReference type="PROSITE" id="PS51192">
    <property type="entry name" value="HELICASE_ATP_BIND_1"/>
    <property type="match status" value="1"/>
</dbReference>
<keyword evidence="4" id="KW-0067">ATP-binding</keyword>
<dbReference type="SMART" id="SM00487">
    <property type="entry name" value="DEXDc"/>
    <property type="match status" value="1"/>
</dbReference>
<dbReference type="EMBL" id="BK057802">
    <property type="protein sequence ID" value="DAE92548.1"/>
    <property type="molecule type" value="Genomic_DNA"/>
</dbReference>
<evidence type="ECO:0000256" key="2">
    <source>
        <dbReference type="ARBA" id="ARBA00022801"/>
    </source>
</evidence>
<evidence type="ECO:0000259" key="7">
    <source>
        <dbReference type="PROSITE" id="PS51194"/>
    </source>
</evidence>
<dbReference type="GO" id="GO:0004520">
    <property type="term" value="F:DNA endonuclease activity"/>
    <property type="evidence" value="ECO:0007669"/>
    <property type="project" value="TreeGrafter"/>
</dbReference>
<evidence type="ECO:0000256" key="1">
    <source>
        <dbReference type="ARBA" id="ARBA00022741"/>
    </source>
</evidence>